<sequence length="746" mass="85571">MSNLTIYGLGNMCQSSMVECKAEIKDKSEAQDIYNEVTDNSLLRDQEALDSAFVNMANSDGDETLSPYEAQIVANAVEYYGGNVGKVLILTKCLANPVIRSIDIDEQVKINAIGALLDWGMAEDAICDIFANSVKMYNPTYNSTITEKFWTHLPEYLKLLDHPEKFQRYTLSIKDFDKFGRSNFYAIDLTQVLNENTGEIDLSNDPFIKFDRKNEDAICSIIEKKAIIIEDANRYFVDMLILFASLDLLSNKRIEGLLISKDVPERFKTVLRYIKQKGAPVNFERVIIAQDGRLDIENNSQSTILPNNHELEEGIISWKDGFWFLSLYDRYNNKRYTSFLKIDGLKIYLERGNTFKLFIFFDQNGAPKKPIALKAKESFNYINFSSDKISAEGEELPVFSFDYYSIEKQGSNPAKLTIEGVRSCNPKVALYAYPETRFTLRNDNLSFSMVFNGEHGFVDLKEAENFFTNHSKIPLTISAYNLLDEKPREFSFSGYSFSHKGKTLVITPFSEIAIFGDAEETTLISPFYTSPYNFPYDDFKLRTSINTVSIIEEAEVPTRPYGIQIRKPAYESINYTVLRNLYYALSLLTPNLRRAISSIEFSDDDRGEMKCNFTSKRIILNSGYPKFPYSYRIIRNTDDPEISTDETVYVGLLELYLTAAKMLAYQLKATNFGRQWKFIPEIGDTKDIATSVGQFVYLVISSPKKIAEHCRKTSNNFNKDYSDNMKLLLQYGYITNEQYNRATIMW</sequence>
<dbReference type="Proteomes" id="UP000177905">
    <property type="component" value="Unassembled WGS sequence"/>
</dbReference>
<reference evidence="1 2" key="1">
    <citation type="journal article" date="2016" name="Nat. Commun.">
        <title>Thousands of microbial genomes shed light on interconnected biogeochemical processes in an aquifer system.</title>
        <authorList>
            <person name="Anantharaman K."/>
            <person name="Brown C.T."/>
            <person name="Hug L.A."/>
            <person name="Sharon I."/>
            <person name="Castelle C.J."/>
            <person name="Probst A.J."/>
            <person name="Thomas B.C."/>
            <person name="Singh A."/>
            <person name="Wilkins M.J."/>
            <person name="Karaoz U."/>
            <person name="Brodie E.L."/>
            <person name="Williams K.H."/>
            <person name="Hubbard S.S."/>
            <person name="Banfield J.F."/>
        </authorList>
    </citation>
    <scope>NUCLEOTIDE SEQUENCE [LARGE SCALE GENOMIC DNA]</scope>
</reference>
<protein>
    <submittedName>
        <fullName evidence="1">Uncharacterized protein</fullName>
    </submittedName>
</protein>
<gene>
    <name evidence="1" type="ORF">A2290_06920</name>
</gene>
<dbReference type="AlphaFoldDB" id="A0A1F4S6A9"/>
<evidence type="ECO:0000313" key="2">
    <source>
        <dbReference type="Proteomes" id="UP000177905"/>
    </source>
</evidence>
<dbReference type="EMBL" id="MEUA01000016">
    <property type="protein sequence ID" value="OGC15964.1"/>
    <property type="molecule type" value="Genomic_DNA"/>
</dbReference>
<comment type="caution">
    <text evidence="1">The sequence shown here is derived from an EMBL/GenBank/DDBJ whole genome shotgun (WGS) entry which is preliminary data.</text>
</comment>
<accession>A0A1F4S6A9</accession>
<proteinExistence type="predicted"/>
<evidence type="ECO:0000313" key="1">
    <source>
        <dbReference type="EMBL" id="OGC15964.1"/>
    </source>
</evidence>
<organism evidence="1 2">
    <name type="scientific">candidate division WOR-1 bacterium RIFOXYB2_FULL_36_35</name>
    <dbReference type="NCBI Taxonomy" id="1802578"/>
    <lineage>
        <taxon>Bacteria</taxon>
        <taxon>Bacillati</taxon>
        <taxon>Saganbacteria</taxon>
    </lineage>
</organism>
<name>A0A1F4S6A9_UNCSA</name>